<dbReference type="InterPro" id="IPR008928">
    <property type="entry name" value="6-hairpin_glycosidase_sf"/>
</dbReference>
<dbReference type="Pfam" id="PF07532">
    <property type="entry name" value="Big_4"/>
    <property type="match status" value="1"/>
</dbReference>
<feature type="transmembrane region" description="Helical" evidence="1">
    <location>
        <begin position="771"/>
        <end position="792"/>
    </location>
</feature>
<accession>A0A9D2MVA9</accession>
<keyword evidence="1" id="KW-1133">Transmembrane helix</keyword>
<keyword evidence="1" id="KW-0812">Transmembrane</keyword>
<dbReference type="SUPFAM" id="SSF48208">
    <property type="entry name" value="Six-hairpin glycosidases"/>
    <property type="match status" value="1"/>
</dbReference>
<proteinExistence type="predicted"/>
<dbReference type="Proteomes" id="UP000886883">
    <property type="component" value="Unassembled WGS sequence"/>
</dbReference>
<evidence type="ECO:0000259" key="2">
    <source>
        <dbReference type="Pfam" id="PF07532"/>
    </source>
</evidence>
<evidence type="ECO:0000256" key="1">
    <source>
        <dbReference type="SAM" id="Phobius"/>
    </source>
</evidence>
<organism evidence="3 4">
    <name type="scientific">Candidatus Eisenbergiella merdigallinarum</name>
    <dbReference type="NCBI Taxonomy" id="2838552"/>
    <lineage>
        <taxon>Bacteria</taxon>
        <taxon>Bacillati</taxon>
        <taxon>Bacillota</taxon>
        <taxon>Clostridia</taxon>
        <taxon>Lachnospirales</taxon>
        <taxon>Lachnospiraceae</taxon>
        <taxon>Eisenbergiella</taxon>
    </lineage>
</organism>
<comment type="caution">
    <text evidence="3">The sequence shown here is derived from an EMBL/GenBank/DDBJ whole genome shotgun (WGS) entry which is preliminary data.</text>
</comment>
<dbReference type="InterPro" id="IPR011081">
    <property type="entry name" value="Big_4"/>
</dbReference>
<gene>
    <name evidence="3" type="ORF">H9763_12690</name>
</gene>
<reference evidence="3" key="1">
    <citation type="journal article" date="2021" name="PeerJ">
        <title>Extensive microbial diversity within the chicken gut microbiome revealed by metagenomics and culture.</title>
        <authorList>
            <person name="Gilroy R."/>
            <person name="Ravi A."/>
            <person name="Getino M."/>
            <person name="Pursley I."/>
            <person name="Horton D.L."/>
            <person name="Alikhan N.F."/>
            <person name="Baker D."/>
            <person name="Gharbi K."/>
            <person name="Hall N."/>
            <person name="Watson M."/>
            <person name="Adriaenssens E.M."/>
            <person name="Foster-Nyarko E."/>
            <person name="Jarju S."/>
            <person name="Secka A."/>
            <person name="Antonio M."/>
            <person name="Oren A."/>
            <person name="Chaudhuri R.R."/>
            <person name="La Ragione R."/>
            <person name="Hildebrand F."/>
            <person name="Pallen M.J."/>
        </authorList>
    </citation>
    <scope>NUCLEOTIDE SEQUENCE</scope>
    <source>
        <strain evidence="3">USAMLcec3-2134</strain>
    </source>
</reference>
<feature type="domain" description="Bacterial Ig-like" evidence="2">
    <location>
        <begin position="698"/>
        <end position="752"/>
    </location>
</feature>
<reference evidence="3" key="2">
    <citation type="submission" date="2021-04" db="EMBL/GenBank/DDBJ databases">
        <authorList>
            <person name="Gilroy R."/>
        </authorList>
    </citation>
    <scope>NUCLEOTIDE SEQUENCE</scope>
    <source>
        <strain evidence="3">USAMLcec3-2134</strain>
    </source>
</reference>
<dbReference type="EMBL" id="DWXE01000046">
    <property type="protein sequence ID" value="HJB92305.1"/>
    <property type="molecule type" value="Genomic_DNA"/>
</dbReference>
<dbReference type="GO" id="GO:0005975">
    <property type="term" value="P:carbohydrate metabolic process"/>
    <property type="evidence" value="ECO:0007669"/>
    <property type="project" value="InterPro"/>
</dbReference>
<keyword evidence="1" id="KW-0472">Membrane</keyword>
<evidence type="ECO:0000313" key="3">
    <source>
        <dbReference type="EMBL" id="HJB92305.1"/>
    </source>
</evidence>
<name>A0A9D2MVA9_9FIRM</name>
<dbReference type="AlphaFoldDB" id="A0A9D2MVA9"/>
<protein>
    <submittedName>
        <fullName evidence="3">Ig-like domain-containing protein</fullName>
    </submittedName>
</protein>
<evidence type="ECO:0000313" key="4">
    <source>
        <dbReference type="Proteomes" id="UP000886883"/>
    </source>
</evidence>
<sequence length="796" mass="89406">MDEMEGRRIAVRLKRVLCGILSLAVMGMSYLTSPLEVSASGEKADVVGSVNMAGNPDFDSDSVMNDEGSQWRWLGYPESRMVMNYGSQMMARYDGKLSLDIAMAVKGFRTVNSVHQILMGPAAGQATEYTDLETAWYPYRLTADAVYEEGKLHMDEFFADKDTFIRMIEVSDAADARLQMKSAIDGVTKHGNDLLVEQGDYWFVCKILKLNEDGEITGQYEPQVSEGKWSVEITFDSDSAKLAFSLTMLPKNVEENSADRARELADKTLAEGTDLNAVLADTKQFWDETLAKVPAPQNFGVEGNEKNGKIAGEDHRRAFYAAWTFRLQNIVEPTPENGYDYYQVTLGMASAWNSGAASAPNSCSWESMYDIQQLSYIEPEIAWDAMRGFIYNIDENGILDGECLPSQKAHTVWVCYLNMLQNHPEKEAELKEELEKLYPHLQNYLLWRAENPRWIHGANDYPNEKDLSFVTQWYSDVHYAIKIAEIIGKDEDIAVYNRKKEEMAENSRVWFFDEYDPNQPDSLENRIKAFCFINEDGTLEHSWPGSSHDAQSRDALTYVYEAMTVDFPKDLTDKLVHSYLSYTAGKEDEPLLGFESYKYGDGCYTAYGLLEREKQYPELEGKWIEYVDAVLCNAIKNTEFGEVIRVYEDTTTVEGVQPSSFSASAIIDYTYMKNGLRLDMGIPVAIGDPDIDKTEETDVTVQTGIGVKPELPKTVTVEKGGKELQALVSWPVIEEEQYSAKGKFQVTGQIYGTDLEAACIVKVLSGNEKNVMWIVAAGIAAGIAVAGAAVIFKRKK</sequence>